<evidence type="ECO:0000313" key="2">
    <source>
        <dbReference type="Proteomes" id="UP000275777"/>
    </source>
</evidence>
<dbReference type="EMBL" id="LR134182">
    <property type="protein sequence ID" value="VEB41558.1"/>
    <property type="molecule type" value="Genomic_DNA"/>
</dbReference>
<dbReference type="Proteomes" id="UP000275777">
    <property type="component" value="Chromosome"/>
</dbReference>
<dbReference type="AlphaFoldDB" id="A0A3S4HKI8"/>
<accession>A0A3S4HKI8</accession>
<sequence length="51" mass="5087">MGQASAMAGQAQQALALARNPQSAIPALAAKAKEVLASKAQGALPSLPKLF</sequence>
<name>A0A3S4HKI8_CHRVL</name>
<gene>
    <name evidence="1" type="ORF">NCTC9695_01991</name>
</gene>
<protein>
    <submittedName>
        <fullName evidence="1">Uncharacterized protein</fullName>
    </submittedName>
</protein>
<evidence type="ECO:0000313" key="1">
    <source>
        <dbReference type="EMBL" id="VEB41558.1"/>
    </source>
</evidence>
<proteinExistence type="predicted"/>
<reference evidence="1 2" key="1">
    <citation type="submission" date="2018-12" db="EMBL/GenBank/DDBJ databases">
        <authorList>
            <consortium name="Pathogen Informatics"/>
        </authorList>
    </citation>
    <scope>NUCLEOTIDE SEQUENCE [LARGE SCALE GENOMIC DNA]</scope>
    <source>
        <strain evidence="1 2">NCTC9695</strain>
    </source>
</reference>
<organism evidence="1 2">
    <name type="scientific">Chromobacterium violaceum</name>
    <dbReference type="NCBI Taxonomy" id="536"/>
    <lineage>
        <taxon>Bacteria</taxon>
        <taxon>Pseudomonadati</taxon>
        <taxon>Pseudomonadota</taxon>
        <taxon>Betaproteobacteria</taxon>
        <taxon>Neisseriales</taxon>
        <taxon>Chromobacteriaceae</taxon>
        <taxon>Chromobacterium</taxon>
    </lineage>
</organism>